<feature type="transmembrane region" description="Helical" evidence="10">
    <location>
        <begin position="495"/>
        <end position="516"/>
    </location>
</feature>
<dbReference type="PRINTS" id="PR00119">
    <property type="entry name" value="CATATPASE"/>
</dbReference>
<keyword evidence="5 10" id="KW-0547">Nucleotide-binding</keyword>
<dbReference type="SUPFAM" id="SSF55008">
    <property type="entry name" value="HMA, heavy metal-associated domain"/>
    <property type="match status" value="2"/>
</dbReference>
<dbReference type="Gene3D" id="3.30.70.100">
    <property type="match status" value="2"/>
</dbReference>
<protein>
    <recommendedName>
        <fullName evidence="11">HMA domain-containing protein</fullName>
    </recommendedName>
</protein>
<dbReference type="GO" id="GO:0016020">
    <property type="term" value="C:membrane"/>
    <property type="evidence" value="ECO:0007669"/>
    <property type="project" value="UniProtKB-SubCell"/>
</dbReference>
<keyword evidence="4 10" id="KW-0479">Metal-binding</keyword>
<dbReference type="InterPro" id="IPR018303">
    <property type="entry name" value="ATPase_P-typ_P_site"/>
</dbReference>
<dbReference type="Gene3D" id="3.40.1110.10">
    <property type="entry name" value="Calcium-transporting ATPase, cytoplasmic domain N"/>
    <property type="match status" value="1"/>
</dbReference>
<dbReference type="InterPro" id="IPR036163">
    <property type="entry name" value="HMA_dom_sf"/>
</dbReference>
<evidence type="ECO:0000256" key="10">
    <source>
        <dbReference type="RuleBase" id="RU362081"/>
    </source>
</evidence>
<dbReference type="Pfam" id="PF00122">
    <property type="entry name" value="E1-E2_ATPase"/>
    <property type="match status" value="1"/>
</dbReference>
<evidence type="ECO:0000256" key="9">
    <source>
        <dbReference type="ARBA" id="ARBA00023136"/>
    </source>
</evidence>
<evidence type="ECO:0000313" key="13">
    <source>
        <dbReference type="Proteomes" id="UP001204833"/>
    </source>
</evidence>
<evidence type="ECO:0000259" key="11">
    <source>
        <dbReference type="PROSITE" id="PS50846"/>
    </source>
</evidence>
<dbReference type="RefSeq" id="XP_051609136.1">
    <property type="nucleotide sequence ID" value="XM_051751518.1"/>
</dbReference>
<dbReference type="NCBIfam" id="TIGR01525">
    <property type="entry name" value="ATPase-IB_hvy"/>
    <property type="match status" value="1"/>
</dbReference>
<dbReference type="GO" id="GO:0005507">
    <property type="term" value="F:copper ion binding"/>
    <property type="evidence" value="ECO:0007669"/>
    <property type="project" value="TreeGrafter"/>
</dbReference>
<dbReference type="SFLD" id="SFLDS00003">
    <property type="entry name" value="Haloacid_Dehalogenase"/>
    <property type="match status" value="1"/>
</dbReference>
<dbReference type="FunFam" id="2.70.150.10:FF:000068">
    <property type="entry name" value="Copper resistance-associated P-type ATPase"/>
    <property type="match status" value="1"/>
</dbReference>
<evidence type="ECO:0000313" key="12">
    <source>
        <dbReference type="EMBL" id="KAI5958793.1"/>
    </source>
</evidence>
<dbReference type="EMBL" id="JAIHNG010000115">
    <property type="protein sequence ID" value="KAI5958793.1"/>
    <property type="molecule type" value="Genomic_DNA"/>
</dbReference>
<dbReference type="InterPro" id="IPR008250">
    <property type="entry name" value="ATPase_P-typ_transduc_dom_A_sf"/>
</dbReference>
<evidence type="ECO:0000256" key="5">
    <source>
        <dbReference type="ARBA" id="ARBA00022741"/>
    </source>
</evidence>
<dbReference type="InterPro" id="IPR006121">
    <property type="entry name" value="HMA_dom"/>
</dbReference>
<dbReference type="PROSITE" id="PS50846">
    <property type="entry name" value="HMA_2"/>
    <property type="match status" value="2"/>
</dbReference>
<dbReference type="InterPro" id="IPR017969">
    <property type="entry name" value="Heavy-metal-associated_CS"/>
</dbReference>
<dbReference type="PANTHER" id="PTHR43520:SF32">
    <property type="entry name" value="COPPER RESISTANCE P-TYPE ATPASE (EUROFUNG)"/>
    <property type="match status" value="1"/>
</dbReference>
<dbReference type="Gene3D" id="2.70.150.10">
    <property type="entry name" value="Calcium-transporting ATPase, cytoplasmic transduction domain A"/>
    <property type="match status" value="1"/>
</dbReference>
<dbReference type="GO" id="GO:0016887">
    <property type="term" value="F:ATP hydrolysis activity"/>
    <property type="evidence" value="ECO:0007669"/>
    <property type="project" value="InterPro"/>
</dbReference>
<accession>A0AAD5FZ25</accession>
<dbReference type="GO" id="GO:0005524">
    <property type="term" value="F:ATP binding"/>
    <property type="evidence" value="ECO:0007669"/>
    <property type="project" value="UniProtKB-UniRule"/>
</dbReference>
<evidence type="ECO:0000256" key="3">
    <source>
        <dbReference type="ARBA" id="ARBA00022692"/>
    </source>
</evidence>
<feature type="transmembrane region" description="Helical" evidence="10">
    <location>
        <begin position="1144"/>
        <end position="1165"/>
    </location>
</feature>
<dbReference type="InterPro" id="IPR023298">
    <property type="entry name" value="ATPase_P-typ_TM_dom_sf"/>
</dbReference>
<dbReference type="Proteomes" id="UP001204833">
    <property type="component" value="Unassembled WGS sequence"/>
</dbReference>
<reference evidence="12 13" key="1">
    <citation type="journal article" date="2022" name="DNA Res.">
        <title>Genome analysis of five recently described species of the CUG-Ser clade uncovers Candida theae as a new hybrid lineage with pathogenic potential in the Candida parapsilosis species complex.</title>
        <authorList>
            <person name="Mixao V."/>
            <person name="Del Olmo V."/>
            <person name="Hegedusova E."/>
            <person name="Saus E."/>
            <person name="Pryszcz L."/>
            <person name="Cillingova A."/>
            <person name="Nosek J."/>
            <person name="Gabaldon T."/>
        </authorList>
    </citation>
    <scope>NUCLEOTIDE SEQUENCE [LARGE SCALE GENOMIC DNA]</scope>
    <source>
        <strain evidence="12 13">CBS 12239</strain>
    </source>
</reference>
<evidence type="ECO:0000256" key="1">
    <source>
        <dbReference type="ARBA" id="ARBA00004141"/>
    </source>
</evidence>
<dbReference type="GO" id="GO:0043682">
    <property type="term" value="F:P-type divalent copper transporter activity"/>
    <property type="evidence" value="ECO:0007669"/>
    <property type="project" value="TreeGrafter"/>
</dbReference>
<comment type="caution">
    <text evidence="12">The sequence shown here is derived from an EMBL/GenBank/DDBJ whole genome shotgun (WGS) entry which is preliminary data.</text>
</comment>
<feature type="domain" description="HMA" evidence="11">
    <location>
        <begin position="173"/>
        <end position="242"/>
    </location>
</feature>
<dbReference type="InterPro" id="IPR023299">
    <property type="entry name" value="ATPase_P-typ_cyto_dom_N"/>
</dbReference>
<dbReference type="PANTHER" id="PTHR43520">
    <property type="entry name" value="ATP7, ISOFORM B"/>
    <property type="match status" value="1"/>
</dbReference>
<proteinExistence type="inferred from homology"/>
<dbReference type="GeneID" id="76150286"/>
<dbReference type="PROSITE" id="PS01047">
    <property type="entry name" value="HMA_1"/>
    <property type="match status" value="2"/>
</dbReference>
<dbReference type="InterPro" id="IPR027256">
    <property type="entry name" value="P-typ_ATPase_IB"/>
</dbReference>
<dbReference type="AlphaFoldDB" id="A0AAD5FZ25"/>
<sequence>MQTLRIKLDNVHCQECKATIRKIISRYHKINEIEASTVSDSNIEELSSGEVFFNLKDTDVTLYGNKDVGFHLKKMIKQLEKSGFGVVRWSLADENGELSSSEEVHDIEAGVDTTNHDGFFDIWGIFERYSASKSARKHLKYCTVCQNSKAGKVNETSDTSSAETKVEVSQAEFRASFVITGMTCTSCVHTVEDALKGLLGKNSTGANFSVNLLQQSLVVIIQNKQLINQIIDCVNDLGFECKLIEVLPVYRSINTRVTAIIGGMTCAACANSIEGAVKNLPFVLESGINVVTKNAQFVLEDDGPRHENLEKLKEAVEDCGFDFEVISNEKINFTSAKQKPRTINIKVEGMFCNHCPEIIMSYLLHYGDAVVVHDPITLKHPVIKFTYVPSREVTARQIVSDLNHLRDDGVGGYAIDDEEEGGSFTCNLVKPVSVDEHIRRLAKSEVMNLALRLILATAFAIPTFIFGIVAMSLLSKHHPVRIWVEEPIWVGNASRATWILLILATPVYLFAADTFHRKAIKEIKSLWLHKNPFKTRLLKFGSMNLLMSLGTTVAYFASIVLLALSANQKPNSHMGFHTTYFDSVVFLTFFLLIGKLLQSYSKSKTADAISELATLKQNTAVVVDEKESSDLGHASFANDQVVDLELLEIGDYIKIGSGESPPVDCVIVSGEADFDESALTGESTPVKHIEGHQVFSGTVNIGSRSIIAKVTSLEGDSLLSQIINTVRDGQLKKAPMERTADLITGYFVPAIIAIAITTWIVWLSLGYSGALPQSYLDIDLGGWAVWSLEFAIAVFVVACPCGIGLAAPTALFVGSGLAAKHGILAKGGGAAFQDGATTNIVCFDKTGTLTRGELAVTNYSFVEKDPTLMQFSLQIARDLEVASSHPLAKAIRSFAEELSNTKSIPLFANKIPQVETVQGRGVRGAFVYDDDVEDYAQHHPVEGILGNENLFQEKGAVVSDKQKALLTKWKRESKSVVLVGLRCPKIFKNDALNVILVLAARDQIRPESRKVIDYFNSKKIETWMITGDNALTADAIAKEIGIANVVSEVLPDEKEAQIKRIRQLKQQSGGDDSKRAVVIAMVGDGINDAPALAAADVGIALSSGADLAVTSSDFILLNKLHPLVCLVTLFDLSRVVFRRVKFNFAWSLVYNMIGLPIAAGVIYPYKNSRLDPVWASAAMALSSVSVVLSSLALRLYKPKLQAQDFNIEDEGANVVPEEDFM</sequence>
<dbReference type="NCBIfam" id="TIGR01494">
    <property type="entry name" value="ATPase_P-type"/>
    <property type="match status" value="2"/>
</dbReference>
<keyword evidence="13" id="KW-1185">Reference proteome</keyword>
<dbReference type="SUPFAM" id="SSF81653">
    <property type="entry name" value="Calcium ATPase, transduction domain A"/>
    <property type="match status" value="1"/>
</dbReference>
<dbReference type="InterPro" id="IPR036412">
    <property type="entry name" value="HAD-like_sf"/>
</dbReference>
<dbReference type="Pfam" id="PF00702">
    <property type="entry name" value="Hydrolase"/>
    <property type="match status" value="1"/>
</dbReference>
<feature type="domain" description="HMA" evidence="11">
    <location>
        <begin position="255"/>
        <end position="324"/>
    </location>
</feature>
<evidence type="ECO:0000256" key="7">
    <source>
        <dbReference type="ARBA" id="ARBA00022967"/>
    </source>
</evidence>
<dbReference type="Gene3D" id="3.40.50.1000">
    <property type="entry name" value="HAD superfamily/HAD-like"/>
    <property type="match status" value="1"/>
</dbReference>
<dbReference type="PROSITE" id="PS01229">
    <property type="entry name" value="COF_2"/>
    <property type="match status" value="1"/>
</dbReference>
<evidence type="ECO:0000256" key="8">
    <source>
        <dbReference type="ARBA" id="ARBA00022989"/>
    </source>
</evidence>
<evidence type="ECO:0000256" key="6">
    <source>
        <dbReference type="ARBA" id="ARBA00022840"/>
    </source>
</evidence>
<dbReference type="InterPro" id="IPR001757">
    <property type="entry name" value="P_typ_ATPase"/>
</dbReference>
<keyword evidence="3 10" id="KW-0812">Transmembrane</keyword>
<name>A0AAD5FZ25_9ASCO</name>
<keyword evidence="9 10" id="KW-0472">Membrane</keyword>
<dbReference type="CDD" id="cd00371">
    <property type="entry name" value="HMA"/>
    <property type="match status" value="2"/>
</dbReference>
<dbReference type="InterPro" id="IPR059000">
    <property type="entry name" value="ATPase_P-type_domA"/>
</dbReference>
<feature type="transmembrane region" description="Helical" evidence="10">
    <location>
        <begin position="1177"/>
        <end position="1196"/>
    </location>
</feature>
<keyword evidence="6 10" id="KW-0067">ATP-binding</keyword>
<dbReference type="InterPro" id="IPR044492">
    <property type="entry name" value="P_typ_ATPase_HD_dom"/>
</dbReference>
<dbReference type="SUPFAM" id="SSF81660">
    <property type="entry name" value="Metal cation-transporting ATPase, ATP-binding domain N"/>
    <property type="match status" value="1"/>
</dbReference>
<feature type="transmembrane region" description="Helical" evidence="10">
    <location>
        <begin position="449"/>
        <end position="475"/>
    </location>
</feature>
<dbReference type="CDD" id="cd02094">
    <property type="entry name" value="P-type_ATPase_Cu-like"/>
    <property type="match status" value="1"/>
</dbReference>
<evidence type="ECO:0000256" key="4">
    <source>
        <dbReference type="ARBA" id="ARBA00022723"/>
    </source>
</evidence>
<dbReference type="InterPro" id="IPR023214">
    <property type="entry name" value="HAD_sf"/>
</dbReference>
<dbReference type="SUPFAM" id="SSF56784">
    <property type="entry name" value="HAD-like"/>
    <property type="match status" value="1"/>
</dbReference>
<feature type="transmembrane region" description="Helical" evidence="10">
    <location>
        <begin position="537"/>
        <end position="564"/>
    </location>
</feature>
<keyword evidence="7" id="KW-1278">Translocase</keyword>
<organism evidence="12 13">
    <name type="scientific">Candida theae</name>
    <dbReference type="NCBI Taxonomy" id="1198502"/>
    <lineage>
        <taxon>Eukaryota</taxon>
        <taxon>Fungi</taxon>
        <taxon>Dikarya</taxon>
        <taxon>Ascomycota</taxon>
        <taxon>Saccharomycotina</taxon>
        <taxon>Pichiomycetes</taxon>
        <taxon>Debaryomycetaceae</taxon>
        <taxon>Candida/Lodderomyces clade</taxon>
        <taxon>Candida</taxon>
    </lineage>
</organism>
<feature type="transmembrane region" description="Helical" evidence="10">
    <location>
        <begin position="742"/>
        <end position="763"/>
    </location>
</feature>
<dbReference type="SFLD" id="SFLDG00002">
    <property type="entry name" value="C1.7:_P-type_atpase_like"/>
    <property type="match status" value="1"/>
</dbReference>
<evidence type="ECO:0000256" key="2">
    <source>
        <dbReference type="ARBA" id="ARBA00006024"/>
    </source>
</evidence>
<feature type="transmembrane region" description="Helical" evidence="10">
    <location>
        <begin position="783"/>
        <end position="813"/>
    </location>
</feature>
<dbReference type="SFLD" id="SFLDF00027">
    <property type="entry name" value="p-type_atpase"/>
    <property type="match status" value="1"/>
</dbReference>
<feature type="transmembrane region" description="Helical" evidence="10">
    <location>
        <begin position="576"/>
        <end position="594"/>
    </location>
</feature>
<comment type="subcellular location">
    <subcellularLocation>
        <location evidence="1">Membrane</location>
        <topology evidence="1">Multi-pass membrane protein</topology>
    </subcellularLocation>
</comment>
<dbReference type="GO" id="GO:0055070">
    <property type="term" value="P:copper ion homeostasis"/>
    <property type="evidence" value="ECO:0007669"/>
    <property type="project" value="TreeGrafter"/>
</dbReference>
<gene>
    <name evidence="12" type="ORF">KGF57_002227</name>
</gene>
<dbReference type="Pfam" id="PF00403">
    <property type="entry name" value="HMA"/>
    <property type="match status" value="1"/>
</dbReference>
<dbReference type="PROSITE" id="PS00154">
    <property type="entry name" value="ATPASE_E1_E2"/>
    <property type="match status" value="1"/>
</dbReference>
<dbReference type="SUPFAM" id="SSF81665">
    <property type="entry name" value="Calcium ATPase, transmembrane domain M"/>
    <property type="match status" value="1"/>
</dbReference>
<keyword evidence="8 10" id="KW-1133">Transmembrane helix</keyword>
<comment type="similarity">
    <text evidence="2 10">Belongs to the cation transport ATPase (P-type) (TC 3.A.3) family. Type IB subfamily.</text>
</comment>